<accession>A0A2R8B476</accession>
<gene>
    <name evidence="5" type="primary">pspA</name>
    <name evidence="5" type="ORF">DEA8626_00953</name>
</gene>
<organism evidence="5 6">
    <name type="scientific">Albidovulum aquaemixtae</name>
    <dbReference type="NCBI Taxonomy" id="1542388"/>
    <lineage>
        <taxon>Bacteria</taxon>
        <taxon>Pseudomonadati</taxon>
        <taxon>Pseudomonadota</taxon>
        <taxon>Alphaproteobacteria</taxon>
        <taxon>Rhodobacterales</taxon>
        <taxon>Paracoccaceae</taxon>
        <taxon>Albidovulum</taxon>
    </lineage>
</organism>
<dbReference type="GO" id="GO:0006003">
    <property type="term" value="P:fructose 2,6-bisphosphate metabolic process"/>
    <property type="evidence" value="ECO:0007669"/>
    <property type="project" value="InterPro"/>
</dbReference>
<dbReference type="GO" id="GO:0016791">
    <property type="term" value="F:phosphatase activity"/>
    <property type="evidence" value="ECO:0007669"/>
    <property type="project" value="TreeGrafter"/>
</dbReference>
<dbReference type="EC" id="3.1.3.3" evidence="5"/>
<feature type="active site" description="Proton donor/acceptor" evidence="3">
    <location>
        <position position="94"/>
    </location>
</feature>
<dbReference type="SUPFAM" id="SSF53254">
    <property type="entry name" value="Phosphoglycerate mutase-like"/>
    <property type="match status" value="1"/>
</dbReference>
<evidence type="ECO:0000256" key="1">
    <source>
        <dbReference type="ARBA" id="ARBA00023152"/>
    </source>
</evidence>
<name>A0A2R8B476_9RHOB</name>
<evidence type="ECO:0000256" key="2">
    <source>
        <dbReference type="ARBA" id="ARBA00023235"/>
    </source>
</evidence>
<dbReference type="CDD" id="cd07067">
    <property type="entry name" value="HP_PGM_like"/>
    <property type="match status" value="1"/>
</dbReference>
<proteinExistence type="predicted"/>
<dbReference type="PANTHER" id="PTHR48100">
    <property type="entry name" value="BROAD-SPECIFICITY PHOSPHATASE YOR283W-RELATED"/>
    <property type="match status" value="1"/>
</dbReference>
<dbReference type="InterPro" id="IPR050275">
    <property type="entry name" value="PGM_Phosphatase"/>
</dbReference>
<evidence type="ECO:0000313" key="6">
    <source>
        <dbReference type="Proteomes" id="UP000244924"/>
    </source>
</evidence>
<dbReference type="PRINTS" id="PR00991">
    <property type="entry name" value="6PFRUCTKNASE"/>
</dbReference>
<dbReference type="InterPro" id="IPR001345">
    <property type="entry name" value="PG/BPGM_mutase_AS"/>
</dbReference>
<keyword evidence="5" id="KW-0378">Hydrolase</keyword>
<dbReference type="PROSITE" id="PS00175">
    <property type="entry name" value="PG_MUTASE"/>
    <property type="match status" value="1"/>
</dbReference>
<dbReference type="OrthoDB" id="9781415at2"/>
<dbReference type="InterPro" id="IPR029033">
    <property type="entry name" value="His_PPase_superfam"/>
</dbReference>
<dbReference type="EMBL" id="OMOQ01000001">
    <property type="protein sequence ID" value="SPH17434.1"/>
    <property type="molecule type" value="Genomic_DNA"/>
</dbReference>
<keyword evidence="6" id="KW-1185">Reference proteome</keyword>
<evidence type="ECO:0000256" key="4">
    <source>
        <dbReference type="PIRSR" id="PIRSR613078-2"/>
    </source>
</evidence>
<feature type="active site" description="Tele-phosphohistidine intermediate" evidence="3">
    <location>
        <position position="18"/>
    </location>
</feature>
<dbReference type="Gene3D" id="3.40.50.1240">
    <property type="entry name" value="Phosphoglycerate mutase-like"/>
    <property type="match status" value="1"/>
</dbReference>
<dbReference type="RefSeq" id="WP_108851881.1">
    <property type="nucleotide sequence ID" value="NZ_OMOQ01000001.1"/>
</dbReference>
<sequence length="199" mass="21504">MTGLFDGKDHPTLWLMRHGETVWNAAGRMQGRLDSPLTGRGREQASEQQNLLTAETLPDDLSLWTSPLGRARETAAIVFSGLGRPVTEDARLTEISVGACEGLTLAEIKAEFPRLFQPDRPWAWHAEAPGGEGEAAFRARVESFLSGLTGPAAIVTHGMTSRMIRGVILGLDWAGMARLPGGQGNIHRVSNRRAEVLAA</sequence>
<keyword evidence="1" id="KW-0324">Glycolysis</keyword>
<evidence type="ECO:0000256" key="3">
    <source>
        <dbReference type="PIRSR" id="PIRSR613078-1"/>
    </source>
</evidence>
<dbReference type="Pfam" id="PF00300">
    <property type="entry name" value="His_Phos_1"/>
    <property type="match status" value="1"/>
</dbReference>
<feature type="binding site" evidence="4">
    <location>
        <begin position="17"/>
        <end position="24"/>
    </location>
    <ligand>
        <name>substrate</name>
    </ligand>
</feature>
<dbReference type="PANTHER" id="PTHR48100:SF1">
    <property type="entry name" value="HISTIDINE PHOSPHATASE FAMILY PROTEIN-RELATED"/>
    <property type="match status" value="1"/>
</dbReference>
<dbReference type="AlphaFoldDB" id="A0A2R8B476"/>
<dbReference type="InterPro" id="IPR013078">
    <property type="entry name" value="His_Pase_superF_clade-1"/>
</dbReference>
<dbReference type="SMART" id="SM00855">
    <property type="entry name" value="PGAM"/>
    <property type="match status" value="1"/>
</dbReference>
<keyword evidence="2" id="KW-0413">Isomerase</keyword>
<dbReference type="Proteomes" id="UP000244924">
    <property type="component" value="Unassembled WGS sequence"/>
</dbReference>
<protein>
    <submittedName>
        <fullName evidence="5">Phosphoserine phosphatase 1</fullName>
        <ecNumber evidence="5">3.1.3.3</ecNumber>
    </submittedName>
</protein>
<evidence type="ECO:0000313" key="5">
    <source>
        <dbReference type="EMBL" id="SPH17434.1"/>
    </source>
</evidence>
<dbReference type="GO" id="GO:0005524">
    <property type="term" value="F:ATP binding"/>
    <property type="evidence" value="ECO:0007669"/>
    <property type="project" value="InterPro"/>
</dbReference>
<reference evidence="5 6" key="1">
    <citation type="submission" date="2018-03" db="EMBL/GenBank/DDBJ databases">
        <authorList>
            <person name="Keele B.F."/>
        </authorList>
    </citation>
    <scope>NUCLEOTIDE SEQUENCE [LARGE SCALE GENOMIC DNA]</scope>
    <source>
        <strain evidence="5 6">CECT 8626</strain>
    </source>
</reference>
<dbReference type="InterPro" id="IPR003094">
    <property type="entry name" value="6Pfruct_kin"/>
</dbReference>
<dbReference type="GO" id="GO:0005737">
    <property type="term" value="C:cytoplasm"/>
    <property type="evidence" value="ECO:0007669"/>
    <property type="project" value="TreeGrafter"/>
</dbReference>
<feature type="binding site" evidence="4">
    <location>
        <position position="70"/>
    </location>
    <ligand>
        <name>substrate</name>
    </ligand>
</feature>